<evidence type="ECO:0000313" key="3">
    <source>
        <dbReference type="EMBL" id="EPR66410.1"/>
    </source>
</evidence>
<accession>S7V806</accession>
<dbReference type="InterPro" id="IPR002932">
    <property type="entry name" value="Glu_synthdom"/>
</dbReference>
<sequence length="150" mass="16875">MEAGGIYQWKRRGEKHLFNPETIHLLQKSTQLGDYNLYKKFAQKINDQTKDAMTLRGLLEFKKRISVPIEEVEPVEAILKRFATGAMSFGSISHEAHSTLAIAMNRIGAKSNSGEGGEDEVRFEKKKTVTGKDLLSSRWLPVGLELQVIT</sequence>
<dbReference type="EMBL" id="ATNM01000147">
    <property type="protein sequence ID" value="EPR66410.1"/>
    <property type="molecule type" value="Genomic_DNA"/>
</dbReference>
<dbReference type="Pfam" id="PF01645">
    <property type="entry name" value="Glu_synthase"/>
    <property type="match status" value="1"/>
</dbReference>
<comment type="caution">
    <text evidence="3">The sequence shown here is derived from an EMBL/GenBank/DDBJ whole genome shotgun (WGS) entry which is preliminary data.</text>
</comment>
<dbReference type="InterPro" id="IPR013785">
    <property type="entry name" value="Aldolase_TIM"/>
</dbReference>
<dbReference type="SUPFAM" id="SSF51395">
    <property type="entry name" value="FMN-linked oxidoreductases"/>
    <property type="match status" value="1"/>
</dbReference>
<evidence type="ECO:0000259" key="2">
    <source>
        <dbReference type="Pfam" id="PF01645"/>
    </source>
</evidence>
<dbReference type="InterPro" id="IPR051394">
    <property type="entry name" value="Glutamate_Synthase"/>
</dbReference>
<dbReference type="PANTHER" id="PTHR43100">
    <property type="entry name" value="GLUTAMATE SYNTHASE [NADPH] SMALL CHAIN"/>
    <property type="match status" value="1"/>
</dbReference>
<dbReference type="GO" id="GO:0004355">
    <property type="term" value="F:glutamate synthase (NADPH) activity"/>
    <property type="evidence" value="ECO:0007669"/>
    <property type="project" value="UniProtKB-EC"/>
</dbReference>
<evidence type="ECO:0000256" key="1">
    <source>
        <dbReference type="ARBA" id="ARBA00009716"/>
    </source>
</evidence>
<organism evidence="3 4">
    <name type="scientific">Cyclobacterium qasimii M12-11B</name>
    <dbReference type="NCBI Taxonomy" id="641524"/>
    <lineage>
        <taxon>Bacteria</taxon>
        <taxon>Pseudomonadati</taxon>
        <taxon>Bacteroidota</taxon>
        <taxon>Cytophagia</taxon>
        <taxon>Cytophagales</taxon>
        <taxon>Cyclobacteriaceae</taxon>
        <taxon>Cyclobacterium</taxon>
    </lineage>
</organism>
<name>S7V806_9BACT</name>
<protein>
    <submittedName>
        <fullName evidence="3">Glutamate synthase [NADPH] large chain</fullName>
        <ecNumber evidence="3">1.4.1.13</ecNumber>
    </submittedName>
</protein>
<dbReference type="PATRIC" id="fig|641524.5.peg.4508"/>
<dbReference type="AlphaFoldDB" id="S7V806"/>
<evidence type="ECO:0000313" key="4">
    <source>
        <dbReference type="Proteomes" id="UP000014974"/>
    </source>
</evidence>
<dbReference type="GO" id="GO:0006537">
    <property type="term" value="P:glutamate biosynthetic process"/>
    <property type="evidence" value="ECO:0007669"/>
    <property type="project" value="InterPro"/>
</dbReference>
<reference evidence="3 4" key="1">
    <citation type="journal article" date="2013" name="Genome Announc.">
        <title>Draft Genome Sequence of Cyclobacterium qasimii Strain M12-11BT, Isolated from Arctic Marine Sediment.</title>
        <authorList>
            <person name="Shivaji S."/>
            <person name="Ara S."/>
            <person name="Singh A."/>
            <person name="Kumar Pinnaka A."/>
        </authorList>
    </citation>
    <scope>NUCLEOTIDE SEQUENCE [LARGE SCALE GENOMIC DNA]</scope>
    <source>
        <strain evidence="3 4">M12-11B</strain>
    </source>
</reference>
<proteinExistence type="inferred from homology"/>
<gene>
    <name evidence="3" type="ORF">ADICYQ_4544</name>
</gene>
<dbReference type="eggNOG" id="COG0069">
    <property type="taxonomic scope" value="Bacteria"/>
</dbReference>
<comment type="similarity">
    <text evidence="1">Belongs to the glutamate synthase family.</text>
</comment>
<dbReference type="Gene3D" id="3.20.20.70">
    <property type="entry name" value="Aldolase class I"/>
    <property type="match status" value="1"/>
</dbReference>
<dbReference type="EC" id="1.4.1.13" evidence="3"/>
<feature type="domain" description="Glutamate synthase" evidence="2">
    <location>
        <begin position="17"/>
        <end position="130"/>
    </location>
</feature>
<dbReference type="STRING" id="641524.ADICYQ_4544"/>
<dbReference type="Proteomes" id="UP000014974">
    <property type="component" value="Unassembled WGS sequence"/>
</dbReference>
<dbReference type="PANTHER" id="PTHR43100:SF1">
    <property type="entry name" value="GLUTAMATE SYNTHASE [NADPH] SMALL CHAIN"/>
    <property type="match status" value="1"/>
</dbReference>
<keyword evidence="3" id="KW-0560">Oxidoreductase</keyword>